<dbReference type="EMBL" id="JAEUBE010000378">
    <property type="protein sequence ID" value="KAH3662418.1"/>
    <property type="molecule type" value="Genomic_DNA"/>
</dbReference>
<organism evidence="5 6">
    <name type="scientific">Ogataea philodendri</name>
    <dbReference type="NCBI Taxonomy" id="1378263"/>
    <lineage>
        <taxon>Eukaryota</taxon>
        <taxon>Fungi</taxon>
        <taxon>Dikarya</taxon>
        <taxon>Ascomycota</taxon>
        <taxon>Saccharomycotina</taxon>
        <taxon>Pichiomycetes</taxon>
        <taxon>Pichiales</taxon>
        <taxon>Pichiaceae</taxon>
        <taxon>Ogataea</taxon>
    </lineage>
</organism>
<evidence type="ECO:0000256" key="1">
    <source>
        <dbReference type="ARBA" id="ARBA00022884"/>
    </source>
</evidence>
<feature type="compositionally biased region" description="Basic residues" evidence="3">
    <location>
        <begin position="679"/>
        <end position="691"/>
    </location>
</feature>
<feature type="region of interest" description="Disordered" evidence="3">
    <location>
        <begin position="770"/>
        <end position="827"/>
    </location>
</feature>
<dbReference type="GO" id="GO:0000398">
    <property type="term" value="P:mRNA splicing, via spliceosome"/>
    <property type="evidence" value="ECO:0007669"/>
    <property type="project" value="TreeGrafter"/>
</dbReference>
<dbReference type="GeneID" id="70237634"/>
<protein>
    <recommendedName>
        <fullName evidence="4">RRM domain-containing protein</fullName>
    </recommendedName>
</protein>
<dbReference type="Proteomes" id="UP000769157">
    <property type="component" value="Unassembled WGS sequence"/>
</dbReference>
<dbReference type="Pfam" id="PF10378">
    <property type="entry name" value="RRM"/>
    <property type="match status" value="1"/>
</dbReference>
<dbReference type="RefSeq" id="XP_046059507.1">
    <property type="nucleotide sequence ID" value="XM_046206876.1"/>
</dbReference>
<feature type="domain" description="RRM" evidence="4">
    <location>
        <begin position="486"/>
        <end position="559"/>
    </location>
</feature>
<dbReference type="InterPro" id="IPR035979">
    <property type="entry name" value="RBD_domain_sf"/>
</dbReference>
<reference evidence="5" key="2">
    <citation type="submission" date="2021-01" db="EMBL/GenBank/DDBJ databases">
        <authorList>
            <person name="Schikora-Tamarit M.A."/>
        </authorList>
    </citation>
    <scope>NUCLEOTIDE SEQUENCE</scope>
    <source>
        <strain evidence="5">CBS6075</strain>
    </source>
</reference>
<dbReference type="OrthoDB" id="6407164at2759"/>
<evidence type="ECO:0000259" key="4">
    <source>
        <dbReference type="PROSITE" id="PS50102"/>
    </source>
</evidence>
<gene>
    <name evidence="5" type="ORF">OGAPHI_005670</name>
</gene>
<dbReference type="SMART" id="SM00360">
    <property type="entry name" value="RRM"/>
    <property type="match status" value="4"/>
</dbReference>
<reference evidence="5" key="1">
    <citation type="journal article" date="2021" name="Open Biol.">
        <title>Shared evolutionary footprints suggest mitochondrial oxidative damage underlies multiple complex I losses in fungi.</title>
        <authorList>
            <person name="Schikora-Tamarit M.A."/>
            <person name="Marcet-Houben M."/>
            <person name="Nosek J."/>
            <person name="Gabaldon T."/>
        </authorList>
    </citation>
    <scope>NUCLEOTIDE SEQUENCE</scope>
    <source>
        <strain evidence="5">CBS6075</strain>
    </source>
</reference>
<keyword evidence="1 2" id="KW-0694">RNA-binding</keyword>
<dbReference type="GO" id="GO:0010494">
    <property type="term" value="C:cytoplasmic stress granule"/>
    <property type="evidence" value="ECO:0007669"/>
    <property type="project" value="TreeGrafter"/>
</dbReference>
<dbReference type="InterPro" id="IPR039171">
    <property type="entry name" value="Cwc2/Slt11"/>
</dbReference>
<dbReference type="FunFam" id="3.30.70.330:FF:000400">
    <property type="entry name" value="Negative regulator of differentiation 1"/>
    <property type="match status" value="1"/>
</dbReference>
<name>A0A9P8T153_9ASCO</name>
<feature type="region of interest" description="Disordered" evidence="3">
    <location>
        <begin position="669"/>
        <end position="712"/>
    </location>
</feature>
<evidence type="ECO:0000256" key="2">
    <source>
        <dbReference type="PROSITE-ProRule" id="PRU00176"/>
    </source>
</evidence>
<sequence>MLQDQAHRPPHPRQLSRHPSLNLSTAQNQVPMLPAIYPPQYHSYSQLPNGAQIINVPMPQQVPLSPTTPFDVNYAKGMLPRQLLISSPFIQSPMGPASTPHTQNAPQTPNGERMLQRHTQLVNADQYYTRSPQKGGQRRSSFSKLLKSKLSNVNKAPKVLSESESLEIEPSEPETRSLRFINLRPDFELPDFLDLIEYGPIENCSFELPKQSTSSKSVILSFVETETAKKCYVKLNSIIDELRSVLESPDMEIVYAKAMPLLPAVEWAIENDGATRAVCLTNIQPGLPLKMISQELEQIGPVEQIKYIPNKYAAFVHFTSISTAIKCVEQLALSESILSTCKVFYSKEKNATPSQSNGNSTLDLEYEDPNQYSDFYSTPSTSMSSPQNSGVQIHKSSSRQLNDTSSSYSHQYVHQYHTPVLHSSYPPQNEAVDSYGGMMYSHPSLGESTVYSNGSAGTYSPPLNDTMDTLSVISRPQLRQSNFGNRTVYLGNIHPETTAEEVCNTARGGLLESVKLIPDKRICFLTFADSASAAQFFAAGTKDKVTIHGRRVKVDWGKHSGPLDPEIADAIEKHGASRNLYIGTEPRPEGDEEDLTDRPVIPDADTLRKDFSIFGEVEQINFFRDGQCAFVNFLNIMSCINAVEDFNGPGSDAVHTSFENKYKPFKISFGKDRCANPPKTKKHQKRRNKKRREAEEPSKNVKASSEGTAVPDTDTLLKVPALKSIGISSKMYEEKRSSVLPVTEKITGEDSSTDVMDKELKPLVREVSALSVEEPSVKPPVSIPESDISYSSSDDIPKSSPRMTRKTGHPQQRPRLPTSFSRSSSTNSINYFNHADHYAPQQAVQYHPVYQQASPMYQKTYAYPYSQAQIQGHPRISRTNSRKTLHHEPASPASGQYVYMQQGMRPAGHQPVYYNYPDYYNYGYPQADFFMEGHEEEELDHSDGSFREEAVQD</sequence>
<dbReference type="GO" id="GO:0010468">
    <property type="term" value="P:regulation of gene expression"/>
    <property type="evidence" value="ECO:0007669"/>
    <property type="project" value="UniProtKB-ARBA"/>
</dbReference>
<evidence type="ECO:0000256" key="3">
    <source>
        <dbReference type="SAM" id="MobiDB-lite"/>
    </source>
</evidence>
<dbReference type="InterPro" id="IPR018835">
    <property type="entry name" value="RNA-binding_domain_put"/>
</dbReference>
<feature type="region of interest" description="Disordered" evidence="3">
    <location>
        <begin position="373"/>
        <end position="408"/>
    </location>
</feature>
<proteinExistence type="predicted"/>
<dbReference type="InterPro" id="IPR012677">
    <property type="entry name" value="Nucleotide-bd_a/b_plait_sf"/>
</dbReference>
<dbReference type="PANTHER" id="PTHR14089:SF8">
    <property type="entry name" value="RNA-BINDING PROTEIN MRN1"/>
    <property type="match status" value="1"/>
</dbReference>
<keyword evidence="6" id="KW-1185">Reference proteome</keyword>
<feature type="domain" description="RRM" evidence="4">
    <location>
        <begin position="578"/>
        <end position="672"/>
    </location>
</feature>
<dbReference type="PROSITE" id="PS50102">
    <property type="entry name" value="RRM"/>
    <property type="match status" value="2"/>
</dbReference>
<dbReference type="AlphaFoldDB" id="A0A9P8T153"/>
<dbReference type="SUPFAM" id="SSF54928">
    <property type="entry name" value="RNA-binding domain, RBD"/>
    <property type="match status" value="2"/>
</dbReference>
<dbReference type="Gene3D" id="3.30.70.330">
    <property type="match status" value="3"/>
</dbReference>
<dbReference type="InterPro" id="IPR000504">
    <property type="entry name" value="RRM_dom"/>
</dbReference>
<comment type="caution">
    <text evidence="5">The sequence shown here is derived from an EMBL/GenBank/DDBJ whole genome shotgun (WGS) entry which is preliminary data.</text>
</comment>
<evidence type="ECO:0000313" key="6">
    <source>
        <dbReference type="Proteomes" id="UP000769157"/>
    </source>
</evidence>
<feature type="compositionally biased region" description="Low complexity" evidence="3">
    <location>
        <begin position="783"/>
        <end position="801"/>
    </location>
</feature>
<dbReference type="GO" id="GO:0003729">
    <property type="term" value="F:mRNA binding"/>
    <property type="evidence" value="ECO:0007669"/>
    <property type="project" value="TreeGrafter"/>
</dbReference>
<dbReference type="Pfam" id="PF00076">
    <property type="entry name" value="RRM_1"/>
    <property type="match status" value="1"/>
</dbReference>
<dbReference type="PANTHER" id="PTHR14089">
    <property type="entry name" value="PRE-MRNA-SPLICING FACTOR RBM22"/>
    <property type="match status" value="1"/>
</dbReference>
<feature type="compositionally biased region" description="Polar residues" evidence="3">
    <location>
        <begin position="373"/>
        <end position="404"/>
    </location>
</feature>
<evidence type="ECO:0000313" key="5">
    <source>
        <dbReference type="EMBL" id="KAH3662418.1"/>
    </source>
</evidence>
<accession>A0A9P8T153</accession>
<feature type="region of interest" description="Disordered" evidence="3">
    <location>
        <begin position="1"/>
        <end position="21"/>
    </location>
</feature>